<sequence length="224" mass="25804">MATFVELSTKAKMSIVCLAPGSKVKDPMKIDVDAGYHYIICAYVYQKNEETVEELMPKGLVKATGISSFNHFQIERLLNKPGLKYKAVTNHIECHPYLAQKQWVHCCHYKSITVTAYRPLHSPGRPCTKLEDYFLLEDPKSMEITAKHTKESTAQVLIQFHTQRYVVVIPKSVTPTCIVENFEVFDFKLNDEVMVTILSFSRNWRVCTVDHMSHLEDYPFNAEH</sequence>
<dbReference type="PANTHER" id="PTHR11732">
    <property type="entry name" value="ALDO/KETO REDUCTASE"/>
    <property type="match status" value="1"/>
</dbReference>
<keyword evidence="2" id="KW-0560">Oxidoreductase</keyword>
<accession>A0A7J8ASN0</accession>
<dbReference type="AlphaFoldDB" id="A0A7J8ASN0"/>
<dbReference type="SUPFAM" id="SSF51430">
    <property type="entry name" value="NAD(P)-linked oxidoreductase"/>
    <property type="match status" value="1"/>
</dbReference>
<protein>
    <recommendedName>
        <fullName evidence="3">NADP-dependent oxidoreductase domain-containing protein</fullName>
    </recommendedName>
</protein>
<reference evidence="4 5" key="1">
    <citation type="journal article" date="2020" name="Nature">
        <title>Six reference-quality genomes reveal evolution of bat adaptations.</title>
        <authorList>
            <person name="Jebb D."/>
            <person name="Huang Z."/>
            <person name="Pippel M."/>
            <person name="Hughes G.M."/>
            <person name="Lavrichenko K."/>
            <person name="Devanna P."/>
            <person name="Winkler S."/>
            <person name="Jermiin L.S."/>
            <person name="Skirmuntt E.C."/>
            <person name="Katzourakis A."/>
            <person name="Burkitt-Gray L."/>
            <person name="Ray D.A."/>
            <person name="Sullivan K.A.M."/>
            <person name="Roscito J.G."/>
            <person name="Kirilenko B.M."/>
            <person name="Davalos L.M."/>
            <person name="Corthals A.P."/>
            <person name="Power M.L."/>
            <person name="Jones G."/>
            <person name="Ransome R.D."/>
            <person name="Dechmann D.K.N."/>
            <person name="Locatelli A.G."/>
            <person name="Puechmaille S.J."/>
            <person name="Fedrigo O."/>
            <person name="Jarvis E.D."/>
            <person name="Hiller M."/>
            <person name="Vernes S.C."/>
            <person name="Myers E.W."/>
            <person name="Teeling E.C."/>
        </authorList>
    </citation>
    <scope>NUCLEOTIDE SEQUENCE [LARGE SCALE GENOMIC DNA]</scope>
    <source>
        <strain evidence="4">MRhiFer1</strain>
        <tissue evidence="4">Lung</tissue>
    </source>
</reference>
<dbReference type="Gene3D" id="3.20.20.100">
    <property type="entry name" value="NADP-dependent oxidoreductase domain"/>
    <property type="match status" value="1"/>
</dbReference>
<gene>
    <name evidence="4" type="ORF">mRhiFer1_000527</name>
</gene>
<dbReference type="PRINTS" id="PR00069">
    <property type="entry name" value="ALDKETRDTASE"/>
</dbReference>
<name>A0A7J8ASN0_RHIFE</name>
<dbReference type="GO" id="GO:0016491">
    <property type="term" value="F:oxidoreductase activity"/>
    <property type="evidence" value="ECO:0007669"/>
    <property type="project" value="UniProtKB-KW"/>
</dbReference>
<evidence type="ECO:0000313" key="4">
    <source>
        <dbReference type="EMBL" id="KAF6389597.1"/>
    </source>
</evidence>
<dbReference type="EMBL" id="JACAGC010000001">
    <property type="protein sequence ID" value="KAF6389597.1"/>
    <property type="molecule type" value="Genomic_DNA"/>
</dbReference>
<evidence type="ECO:0000256" key="1">
    <source>
        <dbReference type="ARBA" id="ARBA00022857"/>
    </source>
</evidence>
<dbReference type="Pfam" id="PF00248">
    <property type="entry name" value="Aldo_ket_red"/>
    <property type="match status" value="1"/>
</dbReference>
<keyword evidence="1" id="KW-0521">NADP</keyword>
<dbReference type="InterPro" id="IPR020471">
    <property type="entry name" value="AKR"/>
</dbReference>
<evidence type="ECO:0000313" key="5">
    <source>
        <dbReference type="Proteomes" id="UP000585614"/>
    </source>
</evidence>
<comment type="caution">
    <text evidence="4">The sequence shown here is derived from an EMBL/GenBank/DDBJ whole genome shotgun (WGS) entry which is preliminary data.</text>
</comment>
<evidence type="ECO:0000256" key="2">
    <source>
        <dbReference type="ARBA" id="ARBA00023002"/>
    </source>
</evidence>
<dbReference type="InterPro" id="IPR036812">
    <property type="entry name" value="NAD(P)_OxRdtase_dom_sf"/>
</dbReference>
<evidence type="ECO:0000259" key="3">
    <source>
        <dbReference type="Pfam" id="PF00248"/>
    </source>
</evidence>
<feature type="domain" description="NADP-dependent oxidoreductase" evidence="3">
    <location>
        <begin position="37"/>
        <end position="197"/>
    </location>
</feature>
<proteinExistence type="predicted"/>
<dbReference type="InterPro" id="IPR023210">
    <property type="entry name" value="NADP_OxRdtase_dom"/>
</dbReference>
<dbReference type="Proteomes" id="UP000585614">
    <property type="component" value="Unassembled WGS sequence"/>
</dbReference>
<organism evidence="4 5">
    <name type="scientific">Rhinolophus ferrumequinum</name>
    <name type="common">Greater horseshoe bat</name>
    <dbReference type="NCBI Taxonomy" id="59479"/>
    <lineage>
        <taxon>Eukaryota</taxon>
        <taxon>Metazoa</taxon>
        <taxon>Chordata</taxon>
        <taxon>Craniata</taxon>
        <taxon>Vertebrata</taxon>
        <taxon>Euteleostomi</taxon>
        <taxon>Mammalia</taxon>
        <taxon>Eutheria</taxon>
        <taxon>Laurasiatheria</taxon>
        <taxon>Chiroptera</taxon>
        <taxon>Yinpterochiroptera</taxon>
        <taxon>Rhinolophoidea</taxon>
        <taxon>Rhinolophidae</taxon>
        <taxon>Rhinolophinae</taxon>
        <taxon>Rhinolophus</taxon>
    </lineage>
</organism>